<protein>
    <submittedName>
        <fullName evidence="1">Uncharacterized protein</fullName>
    </submittedName>
</protein>
<evidence type="ECO:0000313" key="1">
    <source>
        <dbReference type="EMBL" id="CAG8974610.1"/>
    </source>
</evidence>
<dbReference type="AlphaFoldDB" id="A0A9N9Q060"/>
<accession>A0A9N9Q060</accession>
<sequence>MADRVLNDDIQFMFHWSTPQTCLRHYAATQPDTCKALATYFGTIEKMHMSHTLWVTGDQVYLSMALGQSSSTGYREE</sequence>
<comment type="caution">
    <text evidence="1">The sequence shown here is derived from an EMBL/GenBank/DDBJ whole genome shotgun (WGS) entry which is preliminary data.</text>
</comment>
<dbReference type="Proteomes" id="UP000701801">
    <property type="component" value="Unassembled WGS sequence"/>
</dbReference>
<reference evidence="1" key="1">
    <citation type="submission" date="2021-07" db="EMBL/GenBank/DDBJ databases">
        <authorList>
            <person name="Durling M."/>
        </authorList>
    </citation>
    <scope>NUCLEOTIDE SEQUENCE</scope>
</reference>
<keyword evidence="2" id="KW-1185">Reference proteome</keyword>
<evidence type="ECO:0000313" key="2">
    <source>
        <dbReference type="Proteomes" id="UP000701801"/>
    </source>
</evidence>
<proteinExistence type="predicted"/>
<name>A0A9N9Q060_9HELO</name>
<organism evidence="1 2">
    <name type="scientific">Hymenoscyphus albidus</name>
    <dbReference type="NCBI Taxonomy" id="595503"/>
    <lineage>
        <taxon>Eukaryota</taxon>
        <taxon>Fungi</taxon>
        <taxon>Dikarya</taxon>
        <taxon>Ascomycota</taxon>
        <taxon>Pezizomycotina</taxon>
        <taxon>Leotiomycetes</taxon>
        <taxon>Helotiales</taxon>
        <taxon>Helotiaceae</taxon>
        <taxon>Hymenoscyphus</taxon>
    </lineage>
</organism>
<gene>
    <name evidence="1" type="ORF">HYALB_00004408</name>
</gene>
<dbReference type="EMBL" id="CAJVRM010000109">
    <property type="protein sequence ID" value="CAG8974610.1"/>
    <property type="molecule type" value="Genomic_DNA"/>
</dbReference>